<reference evidence="3" key="1">
    <citation type="journal article" date="2011" name="Nat. Commun.">
        <title>Effector diversification within compartments of the Leptosphaeria maculans genome affected by Repeat-Induced Point mutations.</title>
        <authorList>
            <person name="Rouxel T."/>
            <person name="Grandaubert J."/>
            <person name="Hane J.K."/>
            <person name="Hoede C."/>
            <person name="van de Wouw A.P."/>
            <person name="Couloux A."/>
            <person name="Dominguez V."/>
            <person name="Anthouard V."/>
            <person name="Bally P."/>
            <person name="Bourras S."/>
            <person name="Cozijnsen A.J."/>
            <person name="Ciuffetti L.M."/>
            <person name="Degrave A."/>
            <person name="Dilmaghani A."/>
            <person name="Duret L."/>
            <person name="Fudal I."/>
            <person name="Goodwin S.B."/>
            <person name="Gout L."/>
            <person name="Glaser N."/>
            <person name="Linglin J."/>
            <person name="Kema G.H.J."/>
            <person name="Lapalu N."/>
            <person name="Lawrence C.B."/>
            <person name="May K."/>
            <person name="Meyer M."/>
            <person name="Ollivier B."/>
            <person name="Poulain J."/>
            <person name="Schoch C.L."/>
            <person name="Simon A."/>
            <person name="Spatafora J.W."/>
            <person name="Stachowiak A."/>
            <person name="Turgeon B.G."/>
            <person name="Tyler B.M."/>
            <person name="Vincent D."/>
            <person name="Weissenbach J."/>
            <person name="Amselem J."/>
            <person name="Quesneville H."/>
            <person name="Oliver R.P."/>
            <person name="Wincker P."/>
            <person name="Balesdent M.-H."/>
            <person name="Howlett B.J."/>
        </authorList>
    </citation>
    <scope>NUCLEOTIDE SEQUENCE [LARGE SCALE GENOMIC DNA]</scope>
    <source>
        <strain evidence="3">JN3 / isolate v23.1.3 / race Av1-4-5-6-7-8</strain>
    </source>
</reference>
<evidence type="ECO:0000313" key="3">
    <source>
        <dbReference type="Proteomes" id="UP000002668"/>
    </source>
</evidence>
<sequence length="34" mass="3696">MMSNPRALGGPSATVGDRDGEIIHGFELEPRTRQ</sequence>
<dbReference type="Proteomes" id="UP000002668">
    <property type="component" value="Genome"/>
</dbReference>
<dbReference type="AlphaFoldDB" id="E5A1J9"/>
<feature type="region of interest" description="Disordered" evidence="1">
    <location>
        <begin position="1"/>
        <end position="34"/>
    </location>
</feature>
<accession>E5A1J9</accession>
<dbReference type="InParanoid" id="E5A1J9"/>
<protein>
    <submittedName>
        <fullName evidence="2">Predicted protein</fullName>
    </submittedName>
</protein>
<keyword evidence="3" id="KW-1185">Reference proteome</keyword>
<proteinExistence type="predicted"/>
<evidence type="ECO:0000256" key="1">
    <source>
        <dbReference type="SAM" id="MobiDB-lite"/>
    </source>
</evidence>
<name>E5A1J9_LEPMJ</name>
<dbReference type="EMBL" id="FP929131">
    <property type="protein sequence ID" value="CBX97463.1"/>
    <property type="molecule type" value="Genomic_DNA"/>
</dbReference>
<gene>
    <name evidence="2" type="ORF">LEMA_P105940.1</name>
</gene>
<organism evidence="3">
    <name type="scientific">Leptosphaeria maculans (strain JN3 / isolate v23.1.3 / race Av1-4-5-6-7-8)</name>
    <name type="common">Blackleg fungus</name>
    <name type="synonym">Phoma lingam</name>
    <dbReference type="NCBI Taxonomy" id="985895"/>
    <lineage>
        <taxon>Eukaryota</taxon>
        <taxon>Fungi</taxon>
        <taxon>Dikarya</taxon>
        <taxon>Ascomycota</taxon>
        <taxon>Pezizomycotina</taxon>
        <taxon>Dothideomycetes</taxon>
        <taxon>Pleosporomycetidae</taxon>
        <taxon>Pleosporales</taxon>
        <taxon>Pleosporineae</taxon>
        <taxon>Leptosphaeriaceae</taxon>
        <taxon>Plenodomus</taxon>
        <taxon>Plenodomus lingam/Leptosphaeria maculans species complex</taxon>
    </lineage>
</organism>
<feature type="compositionally biased region" description="Basic and acidic residues" evidence="1">
    <location>
        <begin position="16"/>
        <end position="34"/>
    </location>
</feature>
<dbReference type="VEuPathDB" id="FungiDB:LEMA_P105940.1"/>
<evidence type="ECO:0000313" key="2">
    <source>
        <dbReference type="EMBL" id="CBX97463.1"/>
    </source>
</evidence>
<dbReference type="HOGENOM" id="CLU_3377250_0_0_1"/>